<dbReference type="Proteomes" id="UP000291084">
    <property type="component" value="Chromosome 1"/>
</dbReference>
<feature type="region of interest" description="Disordered" evidence="1">
    <location>
        <begin position="1"/>
        <end position="23"/>
    </location>
</feature>
<dbReference type="EMBL" id="AP015034">
    <property type="protein sequence ID" value="BAT74543.1"/>
    <property type="molecule type" value="Genomic_DNA"/>
</dbReference>
<feature type="compositionally biased region" description="Polar residues" evidence="1">
    <location>
        <begin position="63"/>
        <end position="73"/>
    </location>
</feature>
<sequence>LLFLSTQITHSSTQQNPTPPIPNALSSIPLSLPTQKWEKKKQINNNNRNRNKTKLIPLCGYSRSRNNTKNRTE</sequence>
<reference evidence="2 3" key="1">
    <citation type="journal article" date="2015" name="Sci. Rep.">
        <title>The power of single molecule real-time sequencing technology in the de novo assembly of a eukaryotic genome.</title>
        <authorList>
            <person name="Sakai H."/>
            <person name="Naito K."/>
            <person name="Ogiso-Tanaka E."/>
            <person name="Takahashi Y."/>
            <person name="Iseki K."/>
            <person name="Muto C."/>
            <person name="Satou K."/>
            <person name="Teruya K."/>
            <person name="Shiroma A."/>
            <person name="Shimoji M."/>
            <person name="Hirano T."/>
            <person name="Itoh T."/>
            <person name="Kaga A."/>
            <person name="Tomooka N."/>
        </authorList>
    </citation>
    <scope>NUCLEOTIDE SEQUENCE [LARGE SCALE GENOMIC DNA]</scope>
    <source>
        <strain evidence="3">cv. Shumari</strain>
    </source>
</reference>
<evidence type="ECO:0000313" key="3">
    <source>
        <dbReference type="Proteomes" id="UP000291084"/>
    </source>
</evidence>
<name>A0A0S3R1Z7_PHAAN</name>
<accession>A0A0S3R1Z7</accession>
<organism evidence="2 3">
    <name type="scientific">Vigna angularis var. angularis</name>
    <dbReference type="NCBI Taxonomy" id="157739"/>
    <lineage>
        <taxon>Eukaryota</taxon>
        <taxon>Viridiplantae</taxon>
        <taxon>Streptophyta</taxon>
        <taxon>Embryophyta</taxon>
        <taxon>Tracheophyta</taxon>
        <taxon>Spermatophyta</taxon>
        <taxon>Magnoliopsida</taxon>
        <taxon>eudicotyledons</taxon>
        <taxon>Gunneridae</taxon>
        <taxon>Pentapetalae</taxon>
        <taxon>rosids</taxon>
        <taxon>fabids</taxon>
        <taxon>Fabales</taxon>
        <taxon>Fabaceae</taxon>
        <taxon>Papilionoideae</taxon>
        <taxon>50 kb inversion clade</taxon>
        <taxon>NPAAA clade</taxon>
        <taxon>indigoferoid/millettioid clade</taxon>
        <taxon>Phaseoleae</taxon>
        <taxon>Vigna</taxon>
    </lineage>
</organism>
<feature type="non-terminal residue" evidence="2">
    <location>
        <position position="1"/>
    </location>
</feature>
<dbReference type="AlphaFoldDB" id="A0A0S3R1Z7"/>
<evidence type="ECO:0000256" key="1">
    <source>
        <dbReference type="SAM" id="MobiDB-lite"/>
    </source>
</evidence>
<feature type="region of interest" description="Disordered" evidence="1">
    <location>
        <begin position="38"/>
        <end position="73"/>
    </location>
</feature>
<proteinExistence type="predicted"/>
<feature type="compositionally biased region" description="Polar residues" evidence="1">
    <location>
        <begin position="1"/>
        <end position="16"/>
    </location>
</feature>
<keyword evidence="3" id="KW-1185">Reference proteome</keyword>
<gene>
    <name evidence="2" type="primary">Vigan.01G223100</name>
    <name evidence="2" type="ORF">VIGAN_01223100</name>
</gene>
<protein>
    <submittedName>
        <fullName evidence="2">Uncharacterized protein</fullName>
    </submittedName>
</protein>
<evidence type="ECO:0000313" key="2">
    <source>
        <dbReference type="EMBL" id="BAT74543.1"/>
    </source>
</evidence>